<dbReference type="EMBL" id="AZDZ01000022">
    <property type="protein sequence ID" value="KRK78511.1"/>
    <property type="molecule type" value="Genomic_DNA"/>
</dbReference>
<name>A0A0R1K4K5_9LACO</name>
<gene>
    <name evidence="1" type="ORF">FD03_GL002285</name>
</gene>
<evidence type="ECO:0000313" key="2">
    <source>
        <dbReference type="Proteomes" id="UP000051248"/>
    </source>
</evidence>
<accession>A0A0R1K4K5</accession>
<organism evidence="1 2">
    <name type="scientific">Companilactobacillus nodensis DSM 19682 = JCM 14932 = NBRC 107160</name>
    <dbReference type="NCBI Taxonomy" id="1423775"/>
    <lineage>
        <taxon>Bacteria</taxon>
        <taxon>Bacillati</taxon>
        <taxon>Bacillota</taxon>
        <taxon>Bacilli</taxon>
        <taxon>Lactobacillales</taxon>
        <taxon>Lactobacillaceae</taxon>
        <taxon>Companilactobacillus</taxon>
    </lineage>
</organism>
<keyword evidence="2" id="KW-1185">Reference proteome</keyword>
<dbReference type="STRING" id="1423775.FD03_GL002285"/>
<comment type="caution">
    <text evidence="1">The sequence shown here is derived from an EMBL/GenBank/DDBJ whole genome shotgun (WGS) entry which is preliminary data.</text>
</comment>
<evidence type="ECO:0000313" key="1">
    <source>
        <dbReference type="EMBL" id="KRK78511.1"/>
    </source>
</evidence>
<dbReference type="AlphaFoldDB" id="A0A0R1K4K5"/>
<protein>
    <submittedName>
        <fullName evidence="1">Uncharacterized protein</fullName>
    </submittedName>
</protein>
<sequence length="67" mass="8117">MIFLDRTNPNAPHPSNEQIAHDLTIAWLERDWSVNRKAYEDDGPKQSVKNYMDMYKNFYHEVNNYHF</sequence>
<dbReference type="Proteomes" id="UP000051248">
    <property type="component" value="Unassembled WGS sequence"/>
</dbReference>
<proteinExistence type="predicted"/>
<reference evidence="1 2" key="1">
    <citation type="journal article" date="2015" name="Genome Announc.">
        <title>Expanding the biotechnology potential of lactobacilli through comparative genomics of 213 strains and associated genera.</title>
        <authorList>
            <person name="Sun Z."/>
            <person name="Harris H.M."/>
            <person name="McCann A."/>
            <person name="Guo C."/>
            <person name="Argimon S."/>
            <person name="Zhang W."/>
            <person name="Yang X."/>
            <person name="Jeffery I.B."/>
            <person name="Cooney J.C."/>
            <person name="Kagawa T.F."/>
            <person name="Liu W."/>
            <person name="Song Y."/>
            <person name="Salvetti E."/>
            <person name="Wrobel A."/>
            <person name="Rasinkangas P."/>
            <person name="Parkhill J."/>
            <person name="Rea M.C."/>
            <person name="O'Sullivan O."/>
            <person name="Ritari J."/>
            <person name="Douillard F.P."/>
            <person name="Paul Ross R."/>
            <person name="Yang R."/>
            <person name="Briner A.E."/>
            <person name="Felis G.E."/>
            <person name="de Vos W.M."/>
            <person name="Barrangou R."/>
            <person name="Klaenhammer T.R."/>
            <person name="Caufield P.W."/>
            <person name="Cui Y."/>
            <person name="Zhang H."/>
            <person name="O'Toole P.W."/>
        </authorList>
    </citation>
    <scope>NUCLEOTIDE SEQUENCE [LARGE SCALE GENOMIC DNA]</scope>
    <source>
        <strain evidence="1 2">DSM 19682</strain>
    </source>
</reference>
<dbReference type="PATRIC" id="fig|1423775.4.peg.2324"/>